<gene>
    <name evidence="1" type="ORF">SAMN05216386_0761</name>
</gene>
<protein>
    <submittedName>
        <fullName evidence="1">Uncharacterized protein</fullName>
    </submittedName>
</protein>
<sequence>MRLVISGQKTAADAPDYSTAIQLPCHVSCRITGDLNRILLPYSLNPSIACPSWAENIWLEAVLKANEAAIRQLLWRRMKSPMVNLLPTHPHKLQGISLPSTVARKTGDRQ</sequence>
<evidence type="ECO:0000313" key="1">
    <source>
        <dbReference type="EMBL" id="SFN38841.1"/>
    </source>
</evidence>
<organism evidence="1 2">
    <name type="scientific">Nitrosospira briensis</name>
    <dbReference type="NCBI Taxonomy" id="35799"/>
    <lineage>
        <taxon>Bacteria</taxon>
        <taxon>Pseudomonadati</taxon>
        <taxon>Pseudomonadota</taxon>
        <taxon>Betaproteobacteria</taxon>
        <taxon>Nitrosomonadales</taxon>
        <taxon>Nitrosomonadaceae</taxon>
        <taxon>Nitrosospira</taxon>
    </lineage>
</organism>
<name>A0A1I4YLB8_9PROT</name>
<dbReference type="AlphaFoldDB" id="A0A1I4YLB8"/>
<dbReference type="Proteomes" id="UP000183107">
    <property type="component" value="Unassembled WGS sequence"/>
</dbReference>
<evidence type="ECO:0000313" key="2">
    <source>
        <dbReference type="Proteomes" id="UP000183107"/>
    </source>
</evidence>
<accession>A0A1I4YLB8</accession>
<dbReference type="EMBL" id="FOVJ01000001">
    <property type="protein sequence ID" value="SFN38841.1"/>
    <property type="molecule type" value="Genomic_DNA"/>
</dbReference>
<reference evidence="2" key="1">
    <citation type="submission" date="2016-10" db="EMBL/GenBank/DDBJ databases">
        <authorList>
            <person name="Varghese N."/>
        </authorList>
    </citation>
    <scope>NUCLEOTIDE SEQUENCE [LARGE SCALE GENOMIC DNA]</scope>
    <source>
        <strain evidence="2">Nsp8</strain>
    </source>
</reference>
<keyword evidence="2" id="KW-1185">Reference proteome</keyword>
<proteinExistence type="predicted"/>